<evidence type="ECO:0000313" key="2">
    <source>
        <dbReference type="EMBL" id="PPL15423.1"/>
    </source>
</evidence>
<proteinExistence type="predicted"/>
<evidence type="ECO:0000259" key="1">
    <source>
        <dbReference type="Pfam" id="PF03417"/>
    </source>
</evidence>
<dbReference type="InterPro" id="IPR047801">
    <property type="entry name" value="Peptidase_C45"/>
</dbReference>
<dbReference type="Gene3D" id="1.10.10.2120">
    <property type="match status" value="1"/>
</dbReference>
<gene>
    <name evidence="2" type="ORF">UN63_12570</name>
</gene>
<dbReference type="GO" id="GO:0016740">
    <property type="term" value="F:transferase activity"/>
    <property type="evidence" value="ECO:0007669"/>
    <property type="project" value="UniProtKB-KW"/>
</dbReference>
<dbReference type="NCBIfam" id="NF040521">
    <property type="entry name" value="C45_proenzyme"/>
    <property type="match status" value="1"/>
</dbReference>
<organism evidence="2 3">
    <name type="scientific">Oceanisphaera arctica</name>
    <dbReference type="NCBI Taxonomy" id="641510"/>
    <lineage>
        <taxon>Bacteria</taxon>
        <taxon>Pseudomonadati</taxon>
        <taxon>Pseudomonadota</taxon>
        <taxon>Gammaproteobacteria</taxon>
        <taxon>Aeromonadales</taxon>
        <taxon>Aeromonadaceae</taxon>
        <taxon>Oceanisphaera</taxon>
    </lineage>
</organism>
<dbReference type="InterPro" id="IPR005079">
    <property type="entry name" value="Peptidase_C45_hydrolase"/>
</dbReference>
<dbReference type="OrthoDB" id="6793339at2"/>
<sequence length="344" mass="37763">MSLTSLKISGSAYDIGFQLGCFGKKAVHQHLKPMALWQWLSSQFEQEKARTMATLVEQQYPLIWQELHGLADGLELPFSEVFMWNCRGDYVHTQSVDGCTTVLGHVTDGILVAHNEDGFPQLDGHCGLADISPAEGPGFISFVYPGSLPGHTFAVNNKGIVITINNIRPQEIPAGLPRMVLCRAALDAQSLDEAITTLSRMPRAGAFHHSLAQAGDHDLYSLEATAHGHALLNIKTHYGHANHLIAPTLAAVKQRVTASSGARQQRLDQLLSGEEGVDTRLALRLLRDTQHQDLPIYRRHPEDPDDENTLATGVFLIGHNKVDWQVYTHAETDTPDHSGTIALN</sequence>
<reference evidence="3" key="1">
    <citation type="submission" date="2016-11" db="EMBL/GenBank/DDBJ databases">
        <authorList>
            <person name="Sisinthy S."/>
            <person name="Ara S."/>
            <person name="Gundlapally S.R."/>
        </authorList>
    </citation>
    <scope>NUCLEOTIDE SEQUENCE [LARGE SCALE GENOMIC DNA]</scope>
    <source>
        <strain evidence="3">V1-41</strain>
    </source>
</reference>
<protein>
    <submittedName>
        <fullName evidence="2">Acyl-CoA--6-aminopenicillanic acid acyl-transferase</fullName>
    </submittedName>
</protein>
<dbReference type="InterPro" id="IPR047794">
    <property type="entry name" value="C45_proenzyme-like"/>
</dbReference>
<dbReference type="EMBL" id="MPZM01000032">
    <property type="protein sequence ID" value="PPL15423.1"/>
    <property type="molecule type" value="Genomic_DNA"/>
</dbReference>
<dbReference type="PANTHER" id="PTHR34180:SF1">
    <property type="entry name" value="BETA-ALANYL-DOPAMINE_CARCININE HYDROLASE"/>
    <property type="match status" value="1"/>
</dbReference>
<name>A0A2P5TK52_9GAMM</name>
<dbReference type="Gene3D" id="3.60.60.10">
    <property type="entry name" value="Penicillin V Acylase, Chain A"/>
    <property type="match status" value="1"/>
</dbReference>
<keyword evidence="3" id="KW-1185">Reference proteome</keyword>
<dbReference type="Pfam" id="PF03417">
    <property type="entry name" value="AAT"/>
    <property type="match status" value="1"/>
</dbReference>
<dbReference type="RefSeq" id="WP_104487095.1">
    <property type="nucleotide sequence ID" value="NZ_BMYB01000016.1"/>
</dbReference>
<keyword evidence="2" id="KW-0808">Transferase</keyword>
<dbReference type="AlphaFoldDB" id="A0A2P5TK52"/>
<comment type="caution">
    <text evidence="2">The sequence shown here is derived from an EMBL/GenBank/DDBJ whole genome shotgun (WGS) entry which is preliminary data.</text>
</comment>
<feature type="domain" description="Peptidase C45 hydrolase" evidence="1">
    <location>
        <begin position="109"/>
        <end position="325"/>
    </location>
</feature>
<evidence type="ECO:0000313" key="3">
    <source>
        <dbReference type="Proteomes" id="UP000242231"/>
    </source>
</evidence>
<dbReference type="PANTHER" id="PTHR34180">
    <property type="entry name" value="PEPTIDASE C45"/>
    <property type="match status" value="1"/>
</dbReference>
<dbReference type="Proteomes" id="UP000242231">
    <property type="component" value="Unassembled WGS sequence"/>
</dbReference>
<accession>A0A2P5TK52</accession>